<dbReference type="GO" id="GO:0035556">
    <property type="term" value="P:intracellular signal transduction"/>
    <property type="evidence" value="ECO:0007669"/>
    <property type="project" value="InterPro"/>
</dbReference>
<dbReference type="InterPro" id="IPR036572">
    <property type="entry name" value="Doublecortin_dom_sf"/>
</dbReference>
<evidence type="ECO:0000259" key="2">
    <source>
        <dbReference type="PROSITE" id="PS50309"/>
    </source>
</evidence>
<dbReference type="SMART" id="SM00537">
    <property type="entry name" value="DCX"/>
    <property type="match status" value="2"/>
</dbReference>
<dbReference type="PANTHER" id="PTHR23004">
    <property type="entry name" value="DOUBLECORTIN DOMAIN CONTAINING 2"/>
    <property type="match status" value="1"/>
</dbReference>
<name>A0A7M4E1Q7_CROPO</name>
<evidence type="ECO:0000256" key="1">
    <source>
        <dbReference type="ARBA" id="ARBA00022737"/>
    </source>
</evidence>
<dbReference type="GO" id="GO:0005815">
    <property type="term" value="C:microtubule organizing center"/>
    <property type="evidence" value="ECO:0007669"/>
    <property type="project" value="TreeGrafter"/>
</dbReference>
<dbReference type="GO" id="GO:0005874">
    <property type="term" value="C:microtubule"/>
    <property type="evidence" value="ECO:0007669"/>
    <property type="project" value="TreeGrafter"/>
</dbReference>
<protein>
    <submittedName>
        <fullName evidence="3">Doublecortin domain containing 2B</fullName>
    </submittedName>
</protein>
<organism evidence="3 4">
    <name type="scientific">Crocodylus porosus</name>
    <name type="common">Saltwater crocodile</name>
    <name type="synonym">Estuarine crocodile</name>
    <dbReference type="NCBI Taxonomy" id="8502"/>
    <lineage>
        <taxon>Eukaryota</taxon>
        <taxon>Metazoa</taxon>
        <taxon>Chordata</taxon>
        <taxon>Craniata</taxon>
        <taxon>Vertebrata</taxon>
        <taxon>Euteleostomi</taxon>
        <taxon>Archelosauria</taxon>
        <taxon>Archosauria</taxon>
        <taxon>Crocodylia</taxon>
        <taxon>Longirostres</taxon>
        <taxon>Crocodylidae</taxon>
        <taxon>Crocodylus</taxon>
    </lineage>
</organism>
<dbReference type="CDD" id="cd17150">
    <property type="entry name" value="DCX1_DCDC2B"/>
    <property type="match status" value="1"/>
</dbReference>
<reference evidence="3" key="2">
    <citation type="submission" date="2025-09" db="UniProtKB">
        <authorList>
            <consortium name="Ensembl"/>
        </authorList>
    </citation>
    <scope>IDENTIFICATION</scope>
</reference>
<dbReference type="OMA" id="LYTPKHG"/>
<dbReference type="GeneTree" id="ENSGT00940000161946"/>
<keyword evidence="1" id="KW-0677">Repeat</keyword>
<feature type="domain" description="Doublecortin" evidence="2">
    <location>
        <begin position="90"/>
        <end position="172"/>
    </location>
</feature>
<accession>A0A7M4E1Q7</accession>
<dbReference type="PROSITE" id="PS50309">
    <property type="entry name" value="DC"/>
    <property type="match status" value="2"/>
</dbReference>
<dbReference type="FunFam" id="3.10.20.230:FF:000011">
    <property type="entry name" value="Doublecortin domain containing 2B"/>
    <property type="match status" value="1"/>
</dbReference>
<dbReference type="SUPFAM" id="SSF89837">
    <property type="entry name" value="Doublecortin (DC)"/>
    <property type="match status" value="2"/>
</dbReference>
<dbReference type="PANTHER" id="PTHR23004:SF10">
    <property type="entry name" value="DOUBLECORTIN DOMAIN-CONTAINING PROTEIN 2B"/>
    <property type="match status" value="1"/>
</dbReference>
<dbReference type="InterPro" id="IPR003533">
    <property type="entry name" value="Doublecortin_dom"/>
</dbReference>
<dbReference type="Gene3D" id="3.10.20.230">
    <property type="entry name" value="Doublecortin domain"/>
    <property type="match status" value="2"/>
</dbReference>
<reference evidence="3" key="1">
    <citation type="submission" date="2025-08" db="UniProtKB">
        <authorList>
            <consortium name="Ensembl"/>
        </authorList>
    </citation>
    <scope>IDENTIFICATION</scope>
</reference>
<feature type="domain" description="Doublecortin" evidence="2">
    <location>
        <begin position="4"/>
        <end position="84"/>
    </location>
</feature>
<proteinExistence type="predicted"/>
<dbReference type="AlphaFoldDB" id="A0A7M4E1Q7"/>
<evidence type="ECO:0000313" key="4">
    <source>
        <dbReference type="Proteomes" id="UP000594220"/>
    </source>
</evidence>
<dbReference type="Proteomes" id="UP000594220">
    <property type="component" value="Unplaced"/>
</dbReference>
<dbReference type="FunFam" id="3.10.20.230:FF:000004">
    <property type="entry name" value="Doublecortin domain containing 2"/>
    <property type="match status" value="1"/>
</dbReference>
<evidence type="ECO:0000313" key="3">
    <source>
        <dbReference type="Ensembl" id="ENSCPRP00005003045.1"/>
    </source>
</evidence>
<dbReference type="Ensembl" id="ENSCPRT00005003553.1">
    <property type="protein sequence ID" value="ENSCPRP00005003045.1"/>
    <property type="gene ID" value="ENSCPRG00005002220.1"/>
</dbReference>
<dbReference type="Pfam" id="PF03607">
    <property type="entry name" value="DCX"/>
    <property type="match status" value="2"/>
</dbReference>
<gene>
    <name evidence="3" type="primary">DCDC2B</name>
</gene>
<sequence>MAVTNVVVYRNGDPFFQGRKFVVNQRQFLTFEAFLNEVTSTIHAPVAVRNIYTPRQGHRVMELGELQNGCQYVAAGFERWNKGDPLGGGKKEGVFRNGDLLSPPFRLLLSKSTLLEWDGVLGLLTEKASLRSGAVRRLCRLDGVAVSSGEELVNGGYYVAVGTEKYKNLPYFELLVPENSAQRVFCIQPEQGFVKPTLNVSFCFFTEEGGVYKVKDTRKEMRGAQEVAEDKHTMVELPVDQVRGVTPGKS</sequence>
<keyword evidence="4" id="KW-1185">Reference proteome</keyword>